<evidence type="ECO:0000256" key="7">
    <source>
        <dbReference type="ARBA" id="ARBA00022927"/>
    </source>
</evidence>
<evidence type="ECO:0000256" key="3">
    <source>
        <dbReference type="ARBA" id="ARBA00011775"/>
    </source>
</evidence>
<dbReference type="Gene3D" id="3.30.450.60">
    <property type="match status" value="1"/>
</dbReference>
<keyword evidence="5 12" id="KW-0963">Cytoplasm</keyword>
<dbReference type="PANTHER" id="PTHR11043">
    <property type="entry name" value="ZETA-COAT PROTEIN"/>
    <property type="match status" value="1"/>
</dbReference>
<comment type="subcellular location">
    <subcellularLocation>
        <location evidence="12">Cytoplasm</location>
    </subcellularLocation>
    <subcellularLocation>
        <location evidence="1 12">Golgi apparatus membrane</location>
        <topology evidence="1 12">Peripheral membrane protein</topology>
        <orientation evidence="1 12">Cytoplasmic side</orientation>
    </subcellularLocation>
    <subcellularLocation>
        <location evidence="12">Cytoplasmic vesicle</location>
        <location evidence="12">COPI-coated vesicle membrane</location>
        <topology evidence="12">Peripheral membrane protein</topology>
        <orientation evidence="12">Cytoplasmic side</orientation>
    </subcellularLocation>
</comment>
<sequence>MESDPLSIACIKAIVLLDPSGKRIFVKYYEEIPNSQKFEDTLWEKAQQQSTLAEDIFVVQKYFCTYKRKSGVFVGFIGELGDNELIVTHALGVFMDVLNELFKFEISRQSLLAHYDLLLYAVDSMVDSGILFEEDITTIVDRVTMKSVRDSIPITEQTFTQALATAKDHLIRSLLR</sequence>
<evidence type="ECO:0000256" key="11">
    <source>
        <dbReference type="ARBA" id="ARBA00045555"/>
    </source>
</evidence>
<accession>A0ABQ8US36</accession>
<evidence type="ECO:0000256" key="1">
    <source>
        <dbReference type="ARBA" id="ARBA00004255"/>
    </source>
</evidence>
<name>A0ABQ8US36_9EUKA</name>
<keyword evidence="8 12" id="KW-0333">Golgi apparatus</keyword>
<comment type="subunit">
    <text evidence="3 12">Oligomeric complex that consists of at least the alpha, beta, beta', gamma, delta, epsilon and zeta subunits.</text>
</comment>
<evidence type="ECO:0000256" key="6">
    <source>
        <dbReference type="ARBA" id="ARBA00022892"/>
    </source>
</evidence>
<comment type="function">
    <text evidence="11">The coatomer is a cytosolic protein complex that binds to dilysine motifs and reversibly associates with Golgi non-clathrin-coated vesicles, which further mediate biosynthetic protein transport from the ER, via the Golgi up to the trans Golgi network. Coatomer complex is required for budding from Golgi membranes, and is essential for the retrograde Golgi-to-ER transport of dilysine-tagged proteins. The zeta subunit may be involved in regulating the coat assembly and, hence, the rate of biosynthetic protein transport due to its association-dissociation properties with the coatomer complex.</text>
</comment>
<keyword evidence="9 12" id="KW-0472">Membrane</keyword>
<evidence type="ECO:0000256" key="9">
    <source>
        <dbReference type="ARBA" id="ARBA00023136"/>
    </source>
</evidence>
<evidence type="ECO:0000256" key="2">
    <source>
        <dbReference type="ARBA" id="ARBA00006972"/>
    </source>
</evidence>
<gene>
    <name evidence="14" type="ORF">PAPYR_1761</name>
</gene>
<comment type="similarity">
    <text evidence="2 12">Belongs to the adaptor complexes small subunit family.</text>
</comment>
<proteinExistence type="inferred from homology"/>
<evidence type="ECO:0000256" key="5">
    <source>
        <dbReference type="ARBA" id="ARBA00022490"/>
    </source>
</evidence>
<evidence type="ECO:0000313" key="15">
    <source>
        <dbReference type="Proteomes" id="UP001141327"/>
    </source>
</evidence>
<comment type="caution">
    <text evidence="14">The sequence shown here is derived from an EMBL/GenBank/DDBJ whole genome shotgun (WGS) entry which is preliminary data.</text>
</comment>
<keyword evidence="7 12" id="KW-0653">Protein transport</keyword>
<keyword evidence="15" id="KW-1185">Reference proteome</keyword>
<evidence type="ECO:0000256" key="4">
    <source>
        <dbReference type="ARBA" id="ARBA00022448"/>
    </source>
</evidence>
<dbReference type="InterPro" id="IPR039652">
    <property type="entry name" value="Coatomer_zeta"/>
</dbReference>
<evidence type="ECO:0000256" key="8">
    <source>
        <dbReference type="ARBA" id="ARBA00023034"/>
    </source>
</evidence>
<dbReference type="Pfam" id="PF01217">
    <property type="entry name" value="Clat_adaptor_s"/>
    <property type="match status" value="1"/>
</dbReference>
<dbReference type="SUPFAM" id="SSF64356">
    <property type="entry name" value="SNARE-like"/>
    <property type="match status" value="1"/>
</dbReference>
<dbReference type="InterPro" id="IPR022775">
    <property type="entry name" value="AP_mu_sigma_su"/>
</dbReference>
<protein>
    <recommendedName>
        <fullName evidence="12">Coatomer subunit zeta</fullName>
    </recommendedName>
</protein>
<feature type="domain" description="AP complex mu/sigma subunit" evidence="13">
    <location>
        <begin position="11"/>
        <end position="146"/>
    </location>
</feature>
<organism evidence="14 15">
    <name type="scientific">Paratrimastix pyriformis</name>
    <dbReference type="NCBI Taxonomy" id="342808"/>
    <lineage>
        <taxon>Eukaryota</taxon>
        <taxon>Metamonada</taxon>
        <taxon>Preaxostyla</taxon>
        <taxon>Paratrimastigidae</taxon>
        <taxon>Paratrimastix</taxon>
    </lineage>
</organism>
<keyword evidence="6 12" id="KW-0931">ER-Golgi transport</keyword>
<evidence type="ECO:0000256" key="12">
    <source>
        <dbReference type="RuleBase" id="RU366053"/>
    </source>
</evidence>
<keyword evidence="10 12" id="KW-0968">Cytoplasmic vesicle</keyword>
<dbReference type="Proteomes" id="UP001141327">
    <property type="component" value="Unassembled WGS sequence"/>
</dbReference>
<evidence type="ECO:0000259" key="13">
    <source>
        <dbReference type="Pfam" id="PF01217"/>
    </source>
</evidence>
<dbReference type="InterPro" id="IPR011012">
    <property type="entry name" value="Longin-like_dom_sf"/>
</dbReference>
<reference evidence="14" key="1">
    <citation type="journal article" date="2022" name="bioRxiv">
        <title>Genomics of Preaxostyla Flagellates Illuminates Evolutionary Transitions and the Path Towards Mitochondrial Loss.</title>
        <authorList>
            <person name="Novak L.V.F."/>
            <person name="Treitli S.C."/>
            <person name="Pyrih J."/>
            <person name="Halakuc P."/>
            <person name="Pipaliya S.V."/>
            <person name="Vacek V."/>
            <person name="Brzon O."/>
            <person name="Soukal P."/>
            <person name="Eme L."/>
            <person name="Dacks J.B."/>
            <person name="Karnkowska A."/>
            <person name="Elias M."/>
            <person name="Hampl V."/>
        </authorList>
    </citation>
    <scope>NUCLEOTIDE SEQUENCE</scope>
    <source>
        <strain evidence="14">RCP-MX</strain>
    </source>
</reference>
<keyword evidence="4 12" id="KW-0813">Transport</keyword>
<dbReference type="PANTHER" id="PTHR11043:SF0">
    <property type="entry name" value="COATOMER SUBUNIT ZETA"/>
    <property type="match status" value="1"/>
</dbReference>
<dbReference type="EMBL" id="JAPMOS010000006">
    <property type="protein sequence ID" value="KAJ4461648.1"/>
    <property type="molecule type" value="Genomic_DNA"/>
</dbReference>
<evidence type="ECO:0000313" key="14">
    <source>
        <dbReference type="EMBL" id="KAJ4461648.1"/>
    </source>
</evidence>
<evidence type="ECO:0000256" key="10">
    <source>
        <dbReference type="ARBA" id="ARBA00023329"/>
    </source>
</evidence>